<dbReference type="RefSeq" id="WP_157093543.1">
    <property type="nucleotide sequence ID" value="NZ_LXEU01000047.1"/>
</dbReference>
<reference evidence="1 2" key="1">
    <citation type="submission" date="2016-04" db="EMBL/GenBank/DDBJ databases">
        <title>ATOL: Assembling a taxonomically balanced genome-scale reconstruction of the evolutionary history of the Enterobacteriaceae.</title>
        <authorList>
            <person name="Plunkett G.III."/>
            <person name="Neeno-Eckwall E.C."/>
            <person name="Glasner J.D."/>
            <person name="Perna N.T."/>
        </authorList>
    </citation>
    <scope>NUCLEOTIDE SEQUENCE [LARGE SCALE GENOMIC DNA]</scope>
    <source>
        <strain evidence="1 2">ATCC 51603</strain>
    </source>
</reference>
<evidence type="ECO:0000313" key="2">
    <source>
        <dbReference type="Proteomes" id="UP000078386"/>
    </source>
</evidence>
<dbReference type="Proteomes" id="UP000078386">
    <property type="component" value="Unassembled WGS sequence"/>
</dbReference>
<gene>
    <name evidence="1" type="ORF">M989_02335</name>
</gene>
<dbReference type="AlphaFoldDB" id="A0A1B7JY77"/>
<protein>
    <recommendedName>
        <fullName evidence="3">Lipoprotein</fullName>
    </recommendedName>
</protein>
<comment type="caution">
    <text evidence="1">The sequence shown here is derived from an EMBL/GenBank/DDBJ whole genome shotgun (WGS) entry which is preliminary data.</text>
</comment>
<sequence>MMPKHKLVSAFCILFLLGTTCGCSLTRVSNTTHAEEVANLNVIGMRLGDAREKVRRQGYECNDQGMLRHVQTEHASQPLIQLECSRSSSELFCPQIRNVVLNADPQTLTVVDVGKYITQRACF</sequence>
<name>A0A1B7JY77_9ENTR</name>
<dbReference type="PATRIC" id="fig|1354264.4.peg.2426"/>
<organism evidence="1 2">
    <name type="scientific">Kluyvera georgiana ATCC 51603</name>
    <dbReference type="NCBI Taxonomy" id="1354264"/>
    <lineage>
        <taxon>Bacteria</taxon>
        <taxon>Pseudomonadati</taxon>
        <taxon>Pseudomonadota</taxon>
        <taxon>Gammaproteobacteria</taxon>
        <taxon>Enterobacterales</taxon>
        <taxon>Enterobacteriaceae</taxon>
        <taxon>Kluyvera</taxon>
    </lineage>
</organism>
<accession>A0A1B7JY77</accession>
<evidence type="ECO:0008006" key="3">
    <source>
        <dbReference type="Google" id="ProtNLM"/>
    </source>
</evidence>
<evidence type="ECO:0000313" key="1">
    <source>
        <dbReference type="EMBL" id="OAT52871.1"/>
    </source>
</evidence>
<proteinExistence type="predicted"/>
<dbReference type="EMBL" id="LXEU01000047">
    <property type="protein sequence ID" value="OAT52871.1"/>
    <property type="molecule type" value="Genomic_DNA"/>
</dbReference>
<keyword evidence="2" id="KW-1185">Reference proteome</keyword>
<dbReference type="PROSITE" id="PS51257">
    <property type="entry name" value="PROKAR_LIPOPROTEIN"/>
    <property type="match status" value="1"/>
</dbReference>